<comment type="caution">
    <text evidence="1">The sequence shown here is derived from an EMBL/GenBank/DDBJ whole genome shotgun (WGS) entry which is preliminary data.</text>
</comment>
<name>A0AAD7I125_9AGAR</name>
<gene>
    <name evidence="1" type="ORF">B0H16DRAFT_199941</name>
</gene>
<dbReference type="AlphaFoldDB" id="A0AAD7I125"/>
<evidence type="ECO:0000313" key="2">
    <source>
        <dbReference type="Proteomes" id="UP001215598"/>
    </source>
</evidence>
<proteinExistence type="predicted"/>
<keyword evidence="2" id="KW-1185">Reference proteome</keyword>
<dbReference type="EMBL" id="JARKIB010000150">
    <property type="protein sequence ID" value="KAJ7731768.1"/>
    <property type="molecule type" value="Genomic_DNA"/>
</dbReference>
<protein>
    <submittedName>
        <fullName evidence="1">Uncharacterized protein</fullName>
    </submittedName>
</protein>
<sequence>MSSHSPPVFPLELERDIFEEAAIRWSEIIPSLLLVSHRVYEWIEKIKYRTVTPRGEFSTCTFATLRRAIQSNLKTPAFFRTHVRHLYVGSPTGDGSEVQEILFACAGIQSLSFIWTNIPPSVLPALSTLRPQRLWGYFDSLLAAKDLCQPMFTVVTHLLLFVGRTDIADWLSFLATFPCLTHLTIVGAEHTLVSHILASFKRLEVLVKHSSISDEELDNVDDRYVTINFHDIVEQWVIGARGGNDSWARAERFIAKKRRGEMQPDWRHWIEDADGI</sequence>
<reference evidence="1" key="1">
    <citation type="submission" date="2023-03" db="EMBL/GenBank/DDBJ databases">
        <title>Massive genome expansion in bonnet fungi (Mycena s.s.) driven by repeated elements and novel gene families across ecological guilds.</title>
        <authorList>
            <consortium name="Lawrence Berkeley National Laboratory"/>
            <person name="Harder C.B."/>
            <person name="Miyauchi S."/>
            <person name="Viragh M."/>
            <person name="Kuo A."/>
            <person name="Thoen E."/>
            <person name="Andreopoulos B."/>
            <person name="Lu D."/>
            <person name="Skrede I."/>
            <person name="Drula E."/>
            <person name="Henrissat B."/>
            <person name="Morin E."/>
            <person name="Kohler A."/>
            <person name="Barry K."/>
            <person name="LaButti K."/>
            <person name="Morin E."/>
            <person name="Salamov A."/>
            <person name="Lipzen A."/>
            <person name="Mereny Z."/>
            <person name="Hegedus B."/>
            <person name="Baldrian P."/>
            <person name="Stursova M."/>
            <person name="Weitz H."/>
            <person name="Taylor A."/>
            <person name="Grigoriev I.V."/>
            <person name="Nagy L.G."/>
            <person name="Martin F."/>
            <person name="Kauserud H."/>
        </authorList>
    </citation>
    <scope>NUCLEOTIDE SEQUENCE</scope>
    <source>
        <strain evidence="1">CBHHK182m</strain>
    </source>
</reference>
<evidence type="ECO:0000313" key="1">
    <source>
        <dbReference type="EMBL" id="KAJ7731768.1"/>
    </source>
</evidence>
<dbReference type="Proteomes" id="UP001215598">
    <property type="component" value="Unassembled WGS sequence"/>
</dbReference>
<accession>A0AAD7I125</accession>
<organism evidence="1 2">
    <name type="scientific">Mycena metata</name>
    <dbReference type="NCBI Taxonomy" id="1033252"/>
    <lineage>
        <taxon>Eukaryota</taxon>
        <taxon>Fungi</taxon>
        <taxon>Dikarya</taxon>
        <taxon>Basidiomycota</taxon>
        <taxon>Agaricomycotina</taxon>
        <taxon>Agaricomycetes</taxon>
        <taxon>Agaricomycetidae</taxon>
        <taxon>Agaricales</taxon>
        <taxon>Marasmiineae</taxon>
        <taxon>Mycenaceae</taxon>
        <taxon>Mycena</taxon>
    </lineage>
</organism>